<dbReference type="EMBL" id="MN739301">
    <property type="protein sequence ID" value="QHS97647.1"/>
    <property type="molecule type" value="Genomic_DNA"/>
</dbReference>
<evidence type="ECO:0000313" key="1">
    <source>
        <dbReference type="EMBL" id="QHS97647.1"/>
    </source>
</evidence>
<proteinExistence type="predicted"/>
<organism evidence="1">
    <name type="scientific">viral metagenome</name>
    <dbReference type="NCBI Taxonomy" id="1070528"/>
    <lineage>
        <taxon>unclassified sequences</taxon>
        <taxon>metagenomes</taxon>
        <taxon>organismal metagenomes</taxon>
    </lineage>
</organism>
<reference evidence="1" key="1">
    <citation type="journal article" date="2020" name="Nature">
        <title>Giant virus diversity and host interactions through global metagenomics.</title>
        <authorList>
            <person name="Schulz F."/>
            <person name="Roux S."/>
            <person name="Paez-Espino D."/>
            <person name="Jungbluth S."/>
            <person name="Walsh D.A."/>
            <person name="Denef V.J."/>
            <person name="McMahon K.D."/>
            <person name="Konstantinidis K.T."/>
            <person name="Eloe-Fadrosh E.A."/>
            <person name="Kyrpides N.C."/>
            <person name="Woyke T."/>
        </authorList>
    </citation>
    <scope>NUCLEOTIDE SEQUENCE</scope>
    <source>
        <strain evidence="1">GVMAG-M-3300020182-33</strain>
    </source>
</reference>
<sequence length="77" mass="8639">MSQKDKGGKKAELPREQQVIVDLEDTWALKRCVSCQNSTGSDLVWNRDRNASLNIVGIYLASTYAWRLLADAPLSSR</sequence>
<accession>A0A6C0BZ68</accession>
<name>A0A6C0BZ68_9ZZZZ</name>
<dbReference type="AlphaFoldDB" id="A0A6C0BZ68"/>
<protein>
    <submittedName>
        <fullName evidence="1">Uncharacterized protein</fullName>
    </submittedName>
</protein>